<organism evidence="2 3">
    <name type="scientific">Methylocystis rosea</name>
    <dbReference type="NCBI Taxonomy" id="173366"/>
    <lineage>
        <taxon>Bacteria</taxon>
        <taxon>Pseudomonadati</taxon>
        <taxon>Pseudomonadota</taxon>
        <taxon>Alphaproteobacteria</taxon>
        <taxon>Hyphomicrobiales</taxon>
        <taxon>Methylocystaceae</taxon>
        <taxon>Methylocystis</taxon>
    </lineage>
</organism>
<gene>
    <name evidence="2" type="ORF">EHO51_15475</name>
</gene>
<evidence type="ECO:0000256" key="1">
    <source>
        <dbReference type="SAM" id="SignalP"/>
    </source>
</evidence>
<feature type="signal peptide" evidence="1">
    <location>
        <begin position="1"/>
        <end position="25"/>
    </location>
</feature>
<protein>
    <recommendedName>
        <fullName evidence="4">DUF2501 domain-containing protein</fullName>
    </recommendedName>
</protein>
<keyword evidence="1" id="KW-0732">Signal</keyword>
<proteinExistence type="predicted"/>
<accession>A0A3G8M9V3</accession>
<dbReference type="EMBL" id="CP034086">
    <property type="protein sequence ID" value="AZG78025.1"/>
    <property type="molecule type" value="Genomic_DNA"/>
</dbReference>
<evidence type="ECO:0000313" key="2">
    <source>
        <dbReference type="EMBL" id="AZG78025.1"/>
    </source>
</evidence>
<evidence type="ECO:0008006" key="4">
    <source>
        <dbReference type="Google" id="ProtNLM"/>
    </source>
</evidence>
<evidence type="ECO:0000313" key="3">
    <source>
        <dbReference type="Proteomes" id="UP000273982"/>
    </source>
</evidence>
<name>A0A3G8M9V3_9HYPH</name>
<feature type="chain" id="PRO_5018001547" description="DUF2501 domain-containing protein" evidence="1">
    <location>
        <begin position="26"/>
        <end position="150"/>
    </location>
</feature>
<dbReference type="Proteomes" id="UP000273982">
    <property type="component" value="Chromosome"/>
</dbReference>
<reference evidence="2 3" key="1">
    <citation type="submission" date="2018-11" db="EMBL/GenBank/DDBJ databases">
        <title>Genome squencing of methanotrophic bacteria isolated from alkaline groundwater in Korea.</title>
        <authorList>
            <person name="Nguyen L.N."/>
        </authorList>
    </citation>
    <scope>NUCLEOTIDE SEQUENCE [LARGE SCALE GENOMIC DNA]</scope>
    <source>
        <strain evidence="2 3">GW6</strain>
    </source>
</reference>
<dbReference type="AlphaFoldDB" id="A0A3G8M9V3"/>
<sequence>MKIRLLLIVGAALGFAAPAMSSAMAAAAGAILVFGKSGGASRLADISSDAAEVVKVRGVSGSDRASLISGGMKTCVPAASKQLEGNEEALKKAGVSAETIRMYCECALNYAADNIEPSDAINILKGDSPSLFLEKVKTGASECAKSIFKK</sequence>
<dbReference type="RefSeq" id="WP_124739634.1">
    <property type="nucleotide sequence ID" value="NZ_CP034086.1"/>
</dbReference>
<dbReference type="KEGG" id="mros:EHO51_15475"/>